<dbReference type="Pfam" id="PF00307">
    <property type="entry name" value="CH"/>
    <property type="match status" value="2"/>
</dbReference>
<sequence length="7526" mass="863348">MLCNLSDSISIKDISSNQLILIFCLDEQEAVQKRTFTKWINSHLAKRDPPLVVKDLYEDIKDGVMLLALLEVLSGHKLPCEQGRKLRRIHWLANVGTALRFLEGRRIKLVNINTTDIVDGRPSIVLGLIWTIILYFQIEELTSSLPPQKGQNSSNSSVDSSNSTETASPPVKRKPRLSFQGGAKRALLKWVQRTATKRLGLDVKDFGPSWRSGVAFHAVIFALRPQLVNMERVWNRPNRANLEEAFSLAERELGIPRLLDPEDVDVDKPDEKSIMTYVAQFLKHHPDAGEAESVGQQEENYTVLYVFCVSLSLSVSLSQREQRKVLRELKVWADQLEKDCAQAQMDKGDPGHQYKSFKQYRVQYELKRRQVLSSLQSTQRDGILTSDQALFKQAWERISTRLLDWHIQLDSALPNPLGAVGIWLHQAEKILQEEPLPQQSHEQTANAIHQTLQQHQVQCCIQNKERSLHRDRSVSGVPVPAEQLQDMAERLNYISTSSHVHLSKLEFWELKYRMLALLTLGESKLKSWIVKYGRLETTQLLLQSYVSFVEGQQFFQKYESLYEDLKQAAVLYTNADSSAEEAVRRFLRDMADQWRSLAVEIRSVRSMLKEVEGNWEKYSSAVSSLQAWLEDAQVALHQPENTKREFFRNLPHWMDQHTTMNDSGNFLIETCDETVSRDLKHQLLLLNGRWRDMFIKSCQSHLAAMSCLCGCPLFKKKLEVQYKTAARSAQLRARDTVNGDRRQTLTTMASIKGQLYKVQHERLLFIVRELQVLMQEALEWRRVAETNGNLTRRFEESRAELEKALRVGQACLKERGDPAELLSKHNDFFGRLDQRVLNAYLKACDDLTDILPEEEQQGLQESVRRLHKQWKDIQAEAPAHLLRLKVEAERRIVLASLQECRIELQKEDKAIATSGSERVIREHRVYFRQKDPLAVCERRLKTMEQLCQKLPENDPMQRALLETKDHLLEVRDEVERTYVRFQQHPDKWREWHHGVLKGHVDALDWLKTRLSVLEDVSTEAEVLTQTTALEDLSIQFNFHVSSLEEVRAFFMRQFRVLSLFLKHLFKSRGRHDTWENFKHLIVAIRFACVPFLFTCVFQSTLRAWQDFEQDREAVGQFVCSATPILQRERIFSSLENLTTELDHAQLHTKTGVITEQAKSLVKKAAEIQLGAQNHSLLHDQAQAAQERVQEIHISLEKMIMGLEKMQVRWQNFNSESEAFSSWVCEREKELEALDLNSAHLDQQLQTVEERMKVLSQLESESHALARFITPGGAERIKARLIQIGRYWEELRSNVKQRGMELQASVLHKVNCSTRCLMVSRIQELQAHLAQLEQFNQALVTFTLWSENFLGELRRKSKVTISDLISVKTQIKDEALLQTQREAIDGLQQHMDALGPSLSPEDLQRLQVRKEDCLQPVCEAQSLLQRRSEALGKLETFLVTYRSATNSVQTLQGAVEGRGSWDQAKAEQLNQDLGQLAQKLASLEVQAISLDSSLNKASLHLHRAEGERTSCRRLVDEQGSGLQRLQRSLGTRQSEAETLAGLWNSFRGRKELLLRSLMELEEKVRKTWLTEPSTQNFQQRYCFSRCYILFFSLSNEIHFMVPQREIWLFQIARQIMKCVGTTSYEYENIKYVEWVIFWQEQCAVLLDVCKDYFTLKSRITSAVERAHAVTAAQSGQHNPEDIRRALSRLEAVKPELAGTQEELNLFFSKGKHLISELRKLPEHTGESVRTEMDCIVDRWLDTSERLDSDIDHLTVFLALWNEINSIANDIECWTATSVSELSEGAVNLLSSSNVDERLLELESKEEVLKVLQRKVTELQEVTKTQQTPAELQTMEADLRKKIIHAGEVYEQTRSIVKDFGVQRQQLQDIISQLAEQLETIEYTLSELSQSSDPENVAKIKVSFFHFSSFAFRPSLERSCQASLTLSDGRAGDPEASQTMELLSSHQALVQEAWVRLRGLQEYQAFNEALRAMGDWLEEVEEKLEKLESTEGDKKEVEERLERVQDILLMKGEGEVKLNMAAGKGELVIKSSGEAGQGVIHFKLQEVEDAWAALLLRAMSCHSRLEWTVSQWGLFVESRAQLQGWLEQVEAEVKGPLEPQLGLREKRQQLDRLCLLSADVEDHQGALCYLEESAAELYKRTGDATFREDETALLRAQFDDVRAATEVMVRFSECVVFEHEKYMETVRELTDWLLSKGEDLQRCSDPSGNSASIQRKLTDVRVRKELVLDPTHFRMNIGVLEGLQAAEVMEEKLKARLNELCGFSTDLGPQSERVSALIKLHNSLGLRASRECQNKEKLLEQRFRSSLRDFRQWLVNANISTAKCFDSPHSIQEASAALQRIQEFMSDREQGQARLDAVLAHGEQLSAVVQADRVEAVRAKTSAASDDWRSLMDNLQQREAILQGLQSRMQAFEESLQPLQDWLNRTEITVQDSSTRLHDLPAKRLELCKLQSVLEEMCCREPELGGLRERAHSLWEGQAAGKGFVHRVCQLAARYLALSNRTKEKVSRIERVVGEHQLFSQGLQELQSWVSEAQKILETCRSTTADKSMLVTRMGHLEDLLTARQEREIQLKMLITRGEAVQRNTSAEGVPVVRKQIQDLKDSWDLLLSGTIQCKSQLEGALSHWTSYQEDVSQFEGWLERVEESLGSSDKHYTEMRDKTANLRKAKLLYEEVLSRSSPLDTIATKGSNMTEHSATQQEVHKLNERYEAVKAKAKAAVSKAEELVLVHQEYQRGLHMFEDWLEQEQSSLALLSPLDGDVDTLEKTLKELESSCSQGLTLLKSALASREQVVPWGVPQIEERALETAQREWQEYQERMRDTKTQVVQTLSRLQQLESCFQSLDQWVEDIERKVRLRSHRRSDSTTKDTQLQQLLVSETSLLWLSDFEMEGLSALAQQIVEDAHVSARVSTRVTQLTARYHAVLLRIQVSKEHLNSLIIAEAQSTLRTFSVWQSVAAAEFRTVSESKEALDRTTMEKKMKRLETLQGDMDHGHRLLKTLREKVEQAISFLDDSSASKLEREVQAGRSHLEELILGLRAEHSTTERRILLYKEFQERYKTQQQWLSQTRALLSSSVEPKAELYQRRAQLAKYKAVEQALLSRNSAVSSVLEKGETLLSLLHSPSIKENMDRLQTDYKGLRTAARVQKLEGHVKKQEAYHTELQEVERWLLQMSSRMVTPDPAPDGGLEAATQQLARHKAIMEEIAGFEERLAGLKERGEELVSGCSERLQARLRQQTQSHLQGARDSYSAICSTAQRVYQSLDRELQRHVSLRDTLQQCQTWLSNIQEELQPPCWGLSVQVKQERTLQEQASTYLQLVCSTCDLSDEKVRETAADIQQVKIQVEERMLESQELAENWRTIESLRSDLESRLREAEQLLQNMFRRSAELEPKVAQNQLDQAQDFIQEMQARQADLAHLRESVGKLVTSQESPELLEVGRLRRAWLELGKQAAKLLEQREEDLQRSGDYHECLSTAEELFDQLSNAEKNTVEYLDALKKLSLDLQDQRCVLDDLRDNRNTILPRLSLEDKDLVKEQVGYLEQRWIHLEMQVQQKIQDTMKTLEDLNHLEDQLRETQEWAEVQRPSVSEVLKTSPPPDLAQSFLFDHLSFCAELEAKQQLLTQVVSEADSLSSHLGLDERRSLQALVQEVQTLLESLGAKAAQHRKSLSKVFTERTQFLQALDRATGWIKQQEQRVLADEHIALLPDELSKQVSTCKNICSTLRAYQVELTSLWTQGRELVMNATEEEKTETLQRLEELQGTFESSLQRCTQHLQHLEKALVIRKYFKVDLDRVCEWLREAEAAVFPVIDLSGSDERLQNQLDKYQQLLDQTSAYENLLLIVQRAGQEILPTLNEVDHCYLDEKLNGLPQQYNNILVSTKEKRERVQRVIVERREFESLIEVTHKALRQLQEQCDALEEPQTSQSLEGGQRLHSDYSELEKGLANLFQAMKELRGKTQDFQSMGQPYKPEVVEQLVSLHSRLNRVTKDKVKQLNSTLNTLKDYNAAVLKMDSSMNAIKEKLCSDEHTDAMQRLSSLHKLAKDLEDVASFSETLTGQRKELGQHFESNALKTQVASEKPQLQALKSKISDCINECENSVVESCSFQTEIKVTLKWLKTLREKIRCPFNLQKTNVDLVEDEVRSVLALEDEMKSRLKLLNILRENEKQKSNTELSSHIEGYLKDIEKLETEVRQALTDKQIMKCMYTCSFIVLHNVWTAIILKRLTLKLHLYLNLLFLLFFRCSAQWSVFQIESKEFIKQMSEIEKRLEGFSTAKASSLQEAEDKLQSHHVSLGFFLFIHKLTKLEEHIAQFDETVSGAMVSHSVCAMRCQWTQLNSVARAQEKALKDTVHDWRCFTEKVTSKNVLFCHCMSKDLGKDLLIFSHLLQQVSVSRQQVQLELLEREEVERELGLVKGWIQDTQGLLLSPTADLDTLLSDLEVQNFTTPLRETQCTCYRLLTLCEELVHCSHALSELDVAVQEFGEQNPLLARQLSVSLSKLTELHSQTSRLAEGKTTRLKKAEQHFEEFNEMLTLVLNWTEKAETLISTNIVWSPASMMQEQIRTHQALLREWRKLQGDMEGLVERVGLLGDVVQTEALHQQVAELSHHAEELQQRAKSRLLSLQDAAKDLGRLESEVKSLHQSVERVQETLASPDLAHLSLREQLVQRQLLLTEMEGIKVQVQALQTCMSNLQLPEEAMATLPLCVTAQNLQQDSSHLQHTAIQQCNILQSLVFPPEAMVQYEQYEQEVKNLQKLIEEAHRVIQDRPVATGNIQELQTQIQHHEELAQKIKGYQEQIAALNSKCKMLTVKAKHATMLLTVSEVDGLSDDLEELEEEEVEMSKHPATHPSVVMMTAGRCHTLLSPVTEESGEEGTNSEVSSPPACRSPSPGPNADASLNQVPPALLLASLIHPSYAKELYDPSMESSASANLDDLQRSWETLKNVISEKQKSLYEALERQQHYQEALQSVSTKMESIETSLNEGLEPGKSPESQMAAHQALMDEILMLQDEISALQACFSEELQRDEESPEQDVGDQLALHSTLTVLGERMATIRMKASGKRQLLEERLSEQLEEQRQEQALQRYHSEAEELDHWLLSTRASLTSALQPNAEDMDMEEQLIDCQNMLMEIEQKVLCLSELSVHSESLLLEGKVGMRGDAEQLTLKLHGLKSSLLELQRILQDKHTHIQFIQHKCINKIILSFTNIPDLLQCWIITTTYALFFSSHFLQGLNKEVKNVSEEVSKCREAMGGDAESMWGGEGDGGGHDLIEEVLDGLEERLRLVDSLLDQRCDSIRDRVQEHVTFQVVSNVLVCLWMVHCFKSLRFSALNIVCTFCVCYTQTLAEAEDGLREFEQRVCEMRGRGETLQQDPVSTQELLKLQDVYEELVEMVGSRRSSLNQTLVLKAQYEKALQDLQELVDTAHDKMAADQKMTVGSVLEVQILLDKHKEFFQGLEAHVVLTQAFFRQVSGVVVQREAQALEQTVAQAQTVLKQAHRRGVELEGILEAWSRFVGDYQAVYRQLEAVESSIPSVGLVEETEERLTERIALYQRLKSSLAERQQQLYEVLEDGKKLLLSVCCSELEAQLTQLGEHWLCCTTKVNKELHRLDSTLKHWTSYQSDSAELGQWLASALDRLEFWSTQSVTVPQELETVRDHLHAFLEFSKEVDAKSSLRSSVLSRGNQLLRLKRVDTAALRSHLGQVETQWADLLTRIPVVQEKLHQLQMEKLASRHAITELMSWISLMENIIQEDQSKIMEAVGSEVVQTYIQKYKGFRIDLSCKQLTVDFVNQSVLQMSSQDVEGKRSDKTDFAERLGAMNRRWQILQGLITEKIQLLEGLLESWLEYENGVQALKTWISMQEEKTKRKPRIEDVASAQNALKDCQELEELLKEKEKELEKVEEKGRVLVQDKKGEASSVVMETLKGLNQSWTNLDQMIGQTKVSLRAVLEQWSLYKRACEEIHGYLMEGRYSISRLHLLTGSPEAVLVQVENLENLQEELDRQESSLKKFGSLTEQLLKDSHPSVADSLNTALSDVNHRWNTLLEQISEQLRNSKSLLQLWQHYKQLHEHNSKDVQRLEERAERLLNSAAHREITEEEVKTWIRDCSDLLKTHGSVQGTLQQLTEVEEQLRLQVEPSAMATFHTDYLSLNQRLATVGHGLHRQQSLLEAGMKDYESFTDELDSLSRCPEEAEEVLKVSDPAVSAELFCLQERMDKLKTQMLKLSRLSPDLEHLNGLGYRLPLNDQEMIRLQNLNRTWASCSAHTTERFSKLQAAVLQRQSFLEKCEAWLTFLTQTEEKLAAEISGNYQSLLEQQREHELFQAEMFSRQQILYSIISDGHQLLNQGQVEDRDDFGLKLALLSNQWQGVVRRAQQRRGIIDGLVCQWQRYTELAEKLRHWLKEVQEPEEQQEGGTVTLQQARGILDHIQLKERVLQRQQGSYVLAVEAGRQLLLSADARAEALLQSELTDLQERWRSTSIRLDERKKELLSLLKDWEQCEKGIAASHEKLRAFKRKLSLALPDHHEELHSEQIRCKELEGSTEGWTDDVTGLCVLRDALSSNLSSDDLTVLQERLELLQRQWEETCHQLALRRQQVSEKLNEWAVFNEKNKELCEWLTHMESKVSQNGDITIEEMIEKLRKDYQEEISVAEENKQQLEQMGERLARSSHESKAAEIHYKLSKVNERWQHLLDLIAARVKKLRETLVAVQQLDKNMSSLRSWLAHIETELSRPIVYETCDTNEIQKKLNQQQDMQRDIEKHSTGVASVLNLCEVLLHDCDACATETECDSIQQATRGLDRRWRNICAVAMERRLKIEETWRLWQKFLDDYSRFEDWLKASERTAALPNSSGVLYTVAKEELKKFEAFQRQVQECLTQLELINKQYRRLARENRTDSSCRLRQMVHDGNRRWDTLQRRVTAILRRLKHFISQREEFETARDSILVWLTEMDLQLTNIEHFSECDVQAKIKQLKAFQQEIELNTMKIGSVFSQGEALMEKSEPLDAAVIEEELDELQRYCREVFGRVERYYRKLTRLPLVDDDCDGSDREFDLDGSGDLSDLQWEESNSLPRSNNSRPPSVNAAPLRANGSGRDTPASVDSIPLEWDHDYDLEPMSHSISSDKRGRDGEEDEDILCGSTMRLMGDCRGSLDAVKRAEGELEEEEDDLSGLKNPENTDTQNTGVIARWELMQAQSHSSQNSQREDLVLLQQITSDLEAMEAWFNKTENELTELRGKDLSTDIRTIKERIRKLKELQKEVDAHKSKILSLNLSSVGLLQSDSEESRKLRERLKEMNSRWDRLGKALQQWRGALQEALMQCQEFHELSHGLLLWLENIDRRRNEIVPISSGLDRHTLRAHYRALEQIQQELVDSEQRVSVLQDLSVHLLVQAQGSECLEAQERVHVIGNRLRLLLKAVASDLQLLERELRSLGDTQDLSAWSLADDVETSGSASPVSVVNVPVQQSRGGSACASSRSGTSGPRGGAAAGRCQSFLLRVLRAALPLQLLLLLIVGLACLVPMTEEDYSCAHANNFARSFHPMLRYTNGPPPI</sequence>
<dbReference type="CDD" id="cd21243">
    <property type="entry name" value="CH_SYNE1_rpt2"/>
    <property type="match status" value="1"/>
</dbReference>
<dbReference type="PROSITE" id="PS00019">
    <property type="entry name" value="ACTININ_1"/>
    <property type="match status" value="1"/>
</dbReference>
<organism evidence="19 20">
    <name type="scientific">Astyanax mexicanus</name>
    <name type="common">Blind cave fish</name>
    <name type="synonym">Astyanax fasciatus mexicanus</name>
    <dbReference type="NCBI Taxonomy" id="7994"/>
    <lineage>
        <taxon>Eukaryota</taxon>
        <taxon>Metazoa</taxon>
        <taxon>Chordata</taxon>
        <taxon>Craniata</taxon>
        <taxon>Vertebrata</taxon>
        <taxon>Euteleostomi</taxon>
        <taxon>Actinopterygii</taxon>
        <taxon>Neopterygii</taxon>
        <taxon>Teleostei</taxon>
        <taxon>Ostariophysi</taxon>
        <taxon>Characiformes</taxon>
        <taxon>Characoidei</taxon>
        <taxon>Acestrorhamphidae</taxon>
        <taxon>Acestrorhamphinae</taxon>
        <taxon>Astyanax</taxon>
    </lineage>
</organism>
<comment type="subcellular location">
    <subcellularLocation>
        <location evidence="1">Cytoplasm</location>
        <location evidence="1">Cytoskeleton</location>
    </subcellularLocation>
    <subcellularLocation>
        <location evidence="13">Nucleus outer membrane</location>
        <topology evidence="13">Single-pass type IV membrane protein</topology>
    </subcellularLocation>
</comment>
<dbReference type="GO" id="GO:0005856">
    <property type="term" value="C:cytoskeleton"/>
    <property type="evidence" value="ECO:0007669"/>
    <property type="project" value="UniProtKB-SubCell"/>
</dbReference>
<feature type="coiled-coil region" evidence="15">
    <location>
        <begin position="6614"/>
        <end position="6651"/>
    </location>
</feature>
<dbReference type="CDD" id="cd21241">
    <property type="entry name" value="CH_SYNE1_rpt1"/>
    <property type="match status" value="1"/>
</dbReference>
<dbReference type="Pfam" id="PF10541">
    <property type="entry name" value="KASH"/>
    <property type="match status" value="1"/>
</dbReference>
<feature type="compositionally biased region" description="Low complexity" evidence="16">
    <location>
        <begin position="152"/>
        <end position="163"/>
    </location>
</feature>
<evidence type="ECO:0000256" key="6">
    <source>
        <dbReference type="ARBA" id="ARBA00022737"/>
    </source>
</evidence>
<feature type="domain" description="Calponin-homology (CH)" evidence="17">
    <location>
        <begin position="30"/>
        <end position="137"/>
    </location>
</feature>
<keyword evidence="3" id="KW-0963">Cytoplasm</keyword>
<name>A0A8B9L041_ASTMX</name>
<dbReference type="PANTHER" id="PTHR14514">
    <property type="entry name" value="PKA ANCHORING PROTEIN"/>
    <property type="match status" value="1"/>
</dbReference>
<evidence type="ECO:0000256" key="15">
    <source>
        <dbReference type="SAM" id="Coils"/>
    </source>
</evidence>
<evidence type="ECO:0000256" key="10">
    <source>
        <dbReference type="ARBA" id="ARBA00023203"/>
    </source>
</evidence>
<feature type="coiled-coil region" evidence="15">
    <location>
        <begin position="5043"/>
        <end position="5070"/>
    </location>
</feature>
<feature type="domain" description="Calponin-homology (CH)" evidence="17">
    <location>
        <begin position="181"/>
        <end position="286"/>
    </location>
</feature>
<keyword evidence="12" id="KW-0539">Nucleus</keyword>
<keyword evidence="10" id="KW-0009">Actin-binding</keyword>
<dbReference type="Pfam" id="PF25034">
    <property type="entry name" value="Spectrin_SYNE1"/>
    <property type="match status" value="1"/>
</dbReference>
<dbReference type="PROSITE" id="PS50021">
    <property type="entry name" value="CH"/>
    <property type="match status" value="2"/>
</dbReference>
<feature type="compositionally biased region" description="Low complexity" evidence="16">
    <location>
        <begin position="7034"/>
        <end position="7063"/>
    </location>
</feature>
<feature type="coiled-coil region" evidence="15">
    <location>
        <begin position="2691"/>
        <end position="2722"/>
    </location>
</feature>
<dbReference type="PANTHER" id="PTHR14514:SF3">
    <property type="entry name" value="NESPRIN-1"/>
    <property type="match status" value="1"/>
</dbReference>
<feature type="region of interest" description="Disordered" evidence="16">
    <location>
        <begin position="145"/>
        <end position="176"/>
    </location>
</feature>
<dbReference type="InterPro" id="IPR036872">
    <property type="entry name" value="CH_dom_sf"/>
</dbReference>
<feature type="topological domain" description="Cytoplasmic" evidence="14">
    <location>
        <begin position="1"/>
        <end position="7475"/>
    </location>
</feature>
<dbReference type="InterPro" id="IPR001715">
    <property type="entry name" value="CH_dom"/>
</dbReference>
<feature type="region of interest" description="Disordered" evidence="16">
    <location>
        <begin position="7029"/>
        <end position="7079"/>
    </location>
</feature>
<dbReference type="InterPro" id="IPR012315">
    <property type="entry name" value="KASH"/>
</dbReference>
<dbReference type="InterPro" id="IPR056887">
    <property type="entry name" value="SYNE1/2_dom"/>
</dbReference>
<evidence type="ECO:0000256" key="8">
    <source>
        <dbReference type="ARBA" id="ARBA00023054"/>
    </source>
</evidence>
<comment type="similarity">
    <text evidence="2">Belongs to the nesprin family.</text>
</comment>
<feature type="coiled-coil region" evidence="15">
    <location>
        <begin position="4161"/>
        <end position="4188"/>
    </location>
</feature>
<keyword evidence="4" id="KW-0597">Phosphoprotein</keyword>
<feature type="coiled-coil region" evidence="15">
    <location>
        <begin position="7332"/>
        <end position="7359"/>
    </location>
</feature>
<evidence type="ECO:0000256" key="4">
    <source>
        <dbReference type="ARBA" id="ARBA00022553"/>
    </source>
</evidence>
<dbReference type="Gene3D" id="1.10.418.10">
    <property type="entry name" value="Calponin-like domain"/>
    <property type="match status" value="2"/>
</dbReference>
<feature type="coiled-coil region" evidence="15">
    <location>
        <begin position="7222"/>
        <end position="7274"/>
    </location>
</feature>
<dbReference type="CDD" id="cd00176">
    <property type="entry name" value="SPEC"/>
    <property type="match status" value="8"/>
</dbReference>
<evidence type="ECO:0000256" key="14">
    <source>
        <dbReference type="PROSITE-ProRule" id="PRU00385"/>
    </source>
</evidence>
<keyword evidence="9 14" id="KW-0472">Membrane</keyword>
<feature type="domain" description="KASH" evidence="18">
    <location>
        <begin position="7467"/>
        <end position="7526"/>
    </location>
</feature>
<feature type="topological domain" description="Perinuclear space" evidence="14">
    <location>
        <begin position="7497"/>
        <end position="7526"/>
    </location>
</feature>
<feature type="coiled-coil region" evidence="15">
    <location>
        <begin position="4584"/>
        <end position="4639"/>
    </location>
</feature>
<evidence type="ECO:0000259" key="18">
    <source>
        <dbReference type="PROSITE" id="PS51049"/>
    </source>
</evidence>
<feature type="coiled-coil region" evidence="15">
    <location>
        <begin position="1793"/>
        <end position="1820"/>
    </location>
</feature>
<evidence type="ECO:0000256" key="7">
    <source>
        <dbReference type="ARBA" id="ARBA00022989"/>
    </source>
</evidence>
<dbReference type="GO" id="GO:0003779">
    <property type="term" value="F:actin binding"/>
    <property type="evidence" value="ECO:0007669"/>
    <property type="project" value="UniProtKB-KW"/>
</dbReference>
<dbReference type="Gene3D" id="1.20.58.60">
    <property type="match status" value="26"/>
</dbReference>
<dbReference type="Pfam" id="PF00435">
    <property type="entry name" value="Spectrin"/>
    <property type="match status" value="11"/>
</dbReference>
<dbReference type="InterPro" id="IPR018159">
    <property type="entry name" value="Spectrin/alpha-actinin"/>
</dbReference>
<dbReference type="SUPFAM" id="SSF47576">
    <property type="entry name" value="Calponin-homology domain, CH-domain"/>
    <property type="match status" value="1"/>
</dbReference>
<evidence type="ECO:0000256" key="12">
    <source>
        <dbReference type="ARBA" id="ARBA00023242"/>
    </source>
</evidence>
<feature type="coiled-coil region" evidence="15">
    <location>
        <begin position="5969"/>
        <end position="5996"/>
    </location>
</feature>
<keyword evidence="5 14" id="KW-0812">Transmembrane</keyword>
<feature type="coiled-coil region" evidence="15">
    <location>
        <begin position="3885"/>
        <end position="3948"/>
    </location>
</feature>
<keyword evidence="11" id="KW-0206">Cytoskeleton</keyword>
<evidence type="ECO:0000256" key="2">
    <source>
        <dbReference type="ARBA" id="ARBA00008619"/>
    </source>
</evidence>
<feature type="coiled-coil region" evidence="15">
    <location>
        <begin position="5384"/>
        <end position="5411"/>
    </location>
</feature>
<dbReference type="Ensembl" id="ENSAMXT00005047920.1">
    <property type="protein sequence ID" value="ENSAMXP00005044100.1"/>
    <property type="gene ID" value="ENSAMXG00005018687.1"/>
</dbReference>
<evidence type="ECO:0000313" key="19">
    <source>
        <dbReference type="Ensembl" id="ENSAMXP00005044100.1"/>
    </source>
</evidence>
<dbReference type="InterPro" id="IPR001589">
    <property type="entry name" value="Actinin_actin-bd_CS"/>
</dbReference>
<feature type="coiled-coil region" evidence="15">
    <location>
        <begin position="5857"/>
        <end position="5894"/>
    </location>
</feature>
<dbReference type="SMART" id="SM00150">
    <property type="entry name" value="SPEC"/>
    <property type="match status" value="31"/>
</dbReference>
<evidence type="ECO:0000256" key="3">
    <source>
        <dbReference type="ARBA" id="ARBA00022490"/>
    </source>
</evidence>
<keyword evidence="8 15" id="KW-0175">Coiled coil</keyword>
<evidence type="ECO:0000313" key="20">
    <source>
        <dbReference type="Proteomes" id="UP000694621"/>
    </source>
</evidence>
<dbReference type="PROSITE" id="PS51049">
    <property type="entry name" value="KASH"/>
    <property type="match status" value="1"/>
</dbReference>
<keyword evidence="6" id="KW-0677">Repeat</keyword>
<reference evidence="19" key="1">
    <citation type="submission" date="2025-08" db="UniProtKB">
        <authorList>
            <consortium name="Ensembl"/>
        </authorList>
    </citation>
    <scope>IDENTIFICATION</scope>
</reference>
<dbReference type="GO" id="GO:0030017">
    <property type="term" value="C:sarcomere"/>
    <property type="evidence" value="ECO:0007669"/>
    <property type="project" value="UniProtKB-SubCell"/>
</dbReference>
<dbReference type="InterPro" id="IPR047290">
    <property type="entry name" value="CH_SYNE1_rpt1"/>
</dbReference>
<dbReference type="Proteomes" id="UP000694621">
    <property type="component" value="Unplaced"/>
</dbReference>
<proteinExistence type="inferred from homology"/>
<feature type="coiled-coil region" evidence="15">
    <location>
        <begin position="1968"/>
        <end position="2005"/>
    </location>
</feature>
<dbReference type="SUPFAM" id="SSF46966">
    <property type="entry name" value="Spectrin repeat"/>
    <property type="match status" value="31"/>
</dbReference>
<evidence type="ECO:0000256" key="13">
    <source>
        <dbReference type="ARBA" id="ARBA00046312"/>
    </source>
</evidence>
<feature type="region of interest" description="Disordered" evidence="16">
    <location>
        <begin position="7137"/>
        <end position="7156"/>
    </location>
</feature>
<dbReference type="SMART" id="SM01249">
    <property type="entry name" value="KASH"/>
    <property type="match status" value="1"/>
</dbReference>
<evidence type="ECO:0000256" key="1">
    <source>
        <dbReference type="ARBA" id="ARBA00004245"/>
    </source>
</evidence>
<accession>A0A8B9L041</accession>
<dbReference type="InterPro" id="IPR002017">
    <property type="entry name" value="Spectrin_repeat"/>
</dbReference>
<keyword evidence="7" id="KW-1133">Transmembrane helix</keyword>
<feature type="coiled-coil region" evidence="15">
    <location>
        <begin position="1862"/>
        <end position="1889"/>
    </location>
</feature>
<evidence type="ECO:0000256" key="16">
    <source>
        <dbReference type="SAM" id="MobiDB-lite"/>
    </source>
</evidence>
<evidence type="ECO:0000259" key="17">
    <source>
        <dbReference type="PROSITE" id="PS50021"/>
    </source>
</evidence>
<evidence type="ECO:0000256" key="11">
    <source>
        <dbReference type="ARBA" id="ARBA00023212"/>
    </source>
</evidence>
<protein>
    <submittedName>
        <fullName evidence="19">Spectrin repeat containing, nuclear envelope 1a</fullName>
    </submittedName>
</protein>
<dbReference type="InterPro" id="IPR057057">
    <property type="entry name" value="Spectrin_SYNE1"/>
</dbReference>
<evidence type="ECO:0000256" key="9">
    <source>
        <dbReference type="ARBA" id="ARBA00023136"/>
    </source>
</evidence>
<dbReference type="SMART" id="SM00033">
    <property type="entry name" value="CH"/>
    <property type="match status" value="2"/>
</dbReference>
<dbReference type="GO" id="GO:0005640">
    <property type="term" value="C:nuclear outer membrane"/>
    <property type="evidence" value="ECO:0007669"/>
    <property type="project" value="UniProtKB-SubCell"/>
</dbReference>
<evidence type="ECO:0000256" key="5">
    <source>
        <dbReference type="ARBA" id="ARBA00022692"/>
    </source>
</evidence>
<feature type="region of interest" description="Disordered" evidence="16">
    <location>
        <begin position="4853"/>
        <end position="4886"/>
    </location>
</feature>
<dbReference type="PROSITE" id="PS00020">
    <property type="entry name" value="ACTININ_2"/>
    <property type="match status" value="1"/>
</dbReference>
<dbReference type="Pfam" id="PF25035">
    <property type="entry name" value="SYNE1"/>
    <property type="match status" value="1"/>
</dbReference>
<dbReference type="InterPro" id="IPR047291">
    <property type="entry name" value="CH_SYNE1_rpt2"/>
</dbReference>
<feature type="coiled-coil region" evidence="15">
    <location>
        <begin position="4731"/>
        <end position="4832"/>
    </location>
</feature>